<evidence type="ECO:0000313" key="4">
    <source>
        <dbReference type="EMBL" id="MBB5631756.1"/>
    </source>
</evidence>
<protein>
    <submittedName>
        <fullName evidence="4">Thymidylate synthase</fullName>
        <ecNumber evidence="4">2.1.1.45</ecNumber>
    </submittedName>
</protein>
<dbReference type="SUPFAM" id="SSF55831">
    <property type="entry name" value="Thymidylate synthase/dCMP hydroxymethylase"/>
    <property type="match status" value="1"/>
</dbReference>
<evidence type="ECO:0000256" key="2">
    <source>
        <dbReference type="ARBA" id="ARBA00022679"/>
    </source>
</evidence>
<evidence type="ECO:0000259" key="3">
    <source>
        <dbReference type="Pfam" id="PF00303"/>
    </source>
</evidence>
<dbReference type="GO" id="GO:0006231">
    <property type="term" value="P:dTMP biosynthetic process"/>
    <property type="evidence" value="ECO:0007669"/>
    <property type="project" value="TreeGrafter"/>
</dbReference>
<feature type="domain" description="Thymidylate synthase/dCMP hydroxymethylase" evidence="3">
    <location>
        <begin position="19"/>
        <end position="224"/>
    </location>
</feature>
<sequence>MNASAGRVAAPAFATFHDAYLAVLEEVVSRPQHAAASRGNTATEVLGMSFTLTDPRHRIPYLQARRVNIVFNHAEVLWYLAGRDDVAMIGYYAPRLRRLASGGRLTGTAYGPRLFHPAGASQWDRAVDLLRGDPGSKRAVALIMQPGELADPGNPDVACTLGLQFFLREGALHTVAFMRGNDAWIGLACDVFSFTMIAEYTAVVLGARLGTYTHMVSSMHLNTPDQAKARAALVQAHPGLCSAAGAAPVMPATTTRDTLDVVLDWEQCLRADQRPLPVHSSELAHLDPYWLQVLGLLEAYRQIVHHSGPVTGEVMDLLTPPYRWLLAVRWPDRVLPPPASCATPGLERSVLGPWDAS</sequence>
<dbReference type="EMBL" id="JACHBR010000004">
    <property type="protein sequence ID" value="MBB5631756.1"/>
    <property type="molecule type" value="Genomic_DNA"/>
</dbReference>
<dbReference type="EC" id="2.1.1.45" evidence="4"/>
<dbReference type="GO" id="GO:0032259">
    <property type="term" value="P:methylation"/>
    <property type="evidence" value="ECO:0007669"/>
    <property type="project" value="UniProtKB-KW"/>
</dbReference>
<accession>A0A7W8ZD11</accession>
<dbReference type="Gene3D" id="3.30.572.10">
    <property type="entry name" value="Thymidylate synthase/dCMP hydroxymethylase domain"/>
    <property type="match status" value="1"/>
</dbReference>
<reference evidence="4 5" key="1">
    <citation type="submission" date="2020-08" db="EMBL/GenBank/DDBJ databases">
        <title>Sequencing the genomes of 1000 actinobacteria strains.</title>
        <authorList>
            <person name="Klenk H.-P."/>
        </authorList>
    </citation>
    <scope>NUCLEOTIDE SEQUENCE [LARGE SCALE GENOMIC DNA]</scope>
    <source>
        <strain evidence="4 5">DSM 45790</strain>
    </source>
</reference>
<gene>
    <name evidence="4" type="ORF">BJ981_007542</name>
</gene>
<evidence type="ECO:0000256" key="1">
    <source>
        <dbReference type="ARBA" id="ARBA00022603"/>
    </source>
</evidence>
<dbReference type="Proteomes" id="UP000588112">
    <property type="component" value="Unassembled WGS sequence"/>
</dbReference>
<dbReference type="CDD" id="cd00351">
    <property type="entry name" value="TS_Pyrimidine_HMase"/>
    <property type="match status" value="1"/>
</dbReference>
<keyword evidence="2 4" id="KW-0808">Transferase</keyword>
<dbReference type="PANTHER" id="PTHR11548">
    <property type="entry name" value="THYMIDYLATE SYNTHASE 1"/>
    <property type="match status" value="1"/>
</dbReference>
<dbReference type="AlphaFoldDB" id="A0A7W8ZD11"/>
<dbReference type="RefSeq" id="WP_204070042.1">
    <property type="nucleotide sequence ID" value="NZ_BOOS01000005.1"/>
</dbReference>
<dbReference type="PANTHER" id="PTHR11548:SF9">
    <property type="entry name" value="THYMIDYLATE SYNTHASE"/>
    <property type="match status" value="1"/>
</dbReference>
<dbReference type="InterPro" id="IPR023451">
    <property type="entry name" value="Thymidate_synth/dCMP_Mease_dom"/>
</dbReference>
<dbReference type="GO" id="GO:0005829">
    <property type="term" value="C:cytosol"/>
    <property type="evidence" value="ECO:0007669"/>
    <property type="project" value="TreeGrafter"/>
</dbReference>
<dbReference type="InterPro" id="IPR036926">
    <property type="entry name" value="Thymidate_synth/dCMP_Mease_sf"/>
</dbReference>
<name>A0A7W8ZD11_9ACTN</name>
<dbReference type="GO" id="GO:0004799">
    <property type="term" value="F:thymidylate synthase activity"/>
    <property type="evidence" value="ECO:0007669"/>
    <property type="project" value="UniProtKB-EC"/>
</dbReference>
<keyword evidence="5" id="KW-1185">Reference proteome</keyword>
<organism evidence="4 5">
    <name type="scientific">Sphaerisporangium krabiense</name>
    <dbReference type="NCBI Taxonomy" id="763782"/>
    <lineage>
        <taxon>Bacteria</taxon>
        <taxon>Bacillati</taxon>
        <taxon>Actinomycetota</taxon>
        <taxon>Actinomycetes</taxon>
        <taxon>Streptosporangiales</taxon>
        <taxon>Streptosporangiaceae</taxon>
        <taxon>Sphaerisporangium</taxon>
    </lineage>
</organism>
<dbReference type="Pfam" id="PF00303">
    <property type="entry name" value="Thymidylat_synt"/>
    <property type="match status" value="1"/>
</dbReference>
<dbReference type="InterPro" id="IPR045097">
    <property type="entry name" value="Thymidate_synth/dCMP_Mease"/>
</dbReference>
<comment type="caution">
    <text evidence="4">The sequence shown here is derived from an EMBL/GenBank/DDBJ whole genome shotgun (WGS) entry which is preliminary data.</text>
</comment>
<proteinExistence type="predicted"/>
<keyword evidence="1 4" id="KW-0489">Methyltransferase</keyword>
<evidence type="ECO:0000313" key="5">
    <source>
        <dbReference type="Proteomes" id="UP000588112"/>
    </source>
</evidence>